<dbReference type="Pfam" id="PF13181">
    <property type="entry name" value="TPR_8"/>
    <property type="match status" value="1"/>
</dbReference>
<feature type="repeat" description="TPR" evidence="9">
    <location>
        <begin position="167"/>
        <end position="200"/>
    </location>
</feature>
<keyword evidence="10" id="KW-0812">Transmembrane</keyword>
<dbReference type="EMBL" id="VTWT01000005">
    <property type="protein sequence ID" value="KAA9333567.1"/>
    <property type="molecule type" value="Genomic_DNA"/>
</dbReference>
<dbReference type="GO" id="GO:0005524">
    <property type="term" value="F:ATP binding"/>
    <property type="evidence" value="ECO:0007669"/>
    <property type="project" value="UniProtKB-KW"/>
</dbReference>
<keyword evidence="10" id="KW-0472">Membrane</keyword>
<evidence type="ECO:0000259" key="12">
    <source>
        <dbReference type="PROSITE" id="PS50109"/>
    </source>
</evidence>
<dbReference type="CDD" id="cd16917">
    <property type="entry name" value="HATPase_UhpB-NarQ-NarX-like"/>
    <property type="match status" value="1"/>
</dbReference>
<sequence>MKKGKNTFRYGFNGNRSLKTLLLGLLFLLPALAFSEPDYTQKPDSNYVKQLLDSAYALEISRPATALKLYAEAGRVSQEINYGLGQAKAFHYSGIVYSDQSQYQAALSQYRKALIHYQEINYKRGIGACYTNMGNLYRYQSKFDSALASYQAGINFFKQSHQLDGLSMVYGNIGGIFQKMQQYKKAYGYFTRAVEAAVQAGDSLSWCRGLINQGTVLYDLKQYERSKQVHYQALQIAELIKDDYCRELGNINLALCFKQEKQYDKAIAFGLKGLEYALILATPFDVADVKHKLGDIYFLKKDYSAAKKLYLDALEVTRQIKATELSAETYTSLHKLYAATGEFEPAYTYQALARQYQDSVLGEKQLQTINDLELKYQTSQKDKELAQQQLQLEKSRQYVIYGFGAALIAGLLVCMLVLYYNYKRKIYDKQLKTVQQEKEIQVLQALMQGEEKERTRIARDLHDGVAGMLAAAKMHMNALVLQAREIVQHKGYHQVVDLLDEASVSVRKTAHNLMPEVLMQHGLDKALSRYCTNISNDKLLVVQYDSLNEFGRFAPDSELSVYRIVQELLNNTIKHAKATEALVQVSYYNELLSITIEDNGIGFSKKSLSLDGMGLNSLHSRVKALKGKIDVASEEGQGVSVYLEFDVAEIEEPVVLEEAEVCTTVE</sequence>
<dbReference type="Pfam" id="PF07730">
    <property type="entry name" value="HisKA_3"/>
    <property type="match status" value="1"/>
</dbReference>
<feature type="signal peptide" evidence="11">
    <location>
        <begin position="1"/>
        <end position="33"/>
    </location>
</feature>
<dbReference type="InterPro" id="IPR005467">
    <property type="entry name" value="His_kinase_dom"/>
</dbReference>
<keyword evidence="14" id="KW-1185">Reference proteome</keyword>
<dbReference type="SUPFAM" id="SSF48452">
    <property type="entry name" value="TPR-like"/>
    <property type="match status" value="2"/>
</dbReference>
<dbReference type="Gene3D" id="1.25.40.10">
    <property type="entry name" value="Tetratricopeptide repeat domain"/>
    <property type="match status" value="2"/>
</dbReference>
<dbReference type="SMART" id="SM00387">
    <property type="entry name" value="HATPase_c"/>
    <property type="match status" value="1"/>
</dbReference>
<dbReference type="GO" id="GO:0046983">
    <property type="term" value="F:protein dimerization activity"/>
    <property type="evidence" value="ECO:0007669"/>
    <property type="project" value="InterPro"/>
</dbReference>
<feature type="chain" id="PRO_5024888874" description="histidine kinase" evidence="11">
    <location>
        <begin position="34"/>
        <end position="666"/>
    </location>
</feature>
<dbReference type="Pfam" id="PF02518">
    <property type="entry name" value="HATPase_c"/>
    <property type="match status" value="1"/>
</dbReference>
<keyword evidence="11" id="KW-0732">Signal</keyword>
<evidence type="ECO:0000256" key="4">
    <source>
        <dbReference type="ARBA" id="ARBA00022679"/>
    </source>
</evidence>
<proteinExistence type="predicted"/>
<evidence type="ECO:0000313" key="14">
    <source>
        <dbReference type="Proteomes" id="UP000326570"/>
    </source>
</evidence>
<protein>
    <recommendedName>
        <fullName evidence="2">histidine kinase</fullName>
        <ecNumber evidence="2">2.7.13.3</ecNumber>
    </recommendedName>
</protein>
<dbReference type="PROSITE" id="PS50109">
    <property type="entry name" value="HIS_KIN"/>
    <property type="match status" value="1"/>
</dbReference>
<dbReference type="SUPFAM" id="SSF55874">
    <property type="entry name" value="ATPase domain of HSP90 chaperone/DNA topoisomerase II/histidine kinase"/>
    <property type="match status" value="1"/>
</dbReference>
<evidence type="ECO:0000256" key="6">
    <source>
        <dbReference type="ARBA" id="ARBA00022777"/>
    </source>
</evidence>
<dbReference type="InterPro" id="IPR003594">
    <property type="entry name" value="HATPase_dom"/>
</dbReference>
<keyword evidence="8" id="KW-0902">Two-component regulatory system</keyword>
<dbReference type="Gene3D" id="1.20.5.1930">
    <property type="match status" value="1"/>
</dbReference>
<keyword evidence="10" id="KW-1133">Transmembrane helix</keyword>
<dbReference type="GO" id="GO:0016020">
    <property type="term" value="C:membrane"/>
    <property type="evidence" value="ECO:0007669"/>
    <property type="project" value="InterPro"/>
</dbReference>
<keyword evidence="4" id="KW-0808">Transferase</keyword>
<keyword evidence="5" id="KW-0547">Nucleotide-binding</keyword>
<comment type="catalytic activity">
    <reaction evidence="1">
        <text>ATP + protein L-histidine = ADP + protein N-phospho-L-histidine.</text>
        <dbReference type="EC" id="2.7.13.3"/>
    </reaction>
</comment>
<feature type="transmembrane region" description="Helical" evidence="10">
    <location>
        <begin position="398"/>
        <end position="422"/>
    </location>
</feature>
<comment type="caution">
    <text evidence="13">The sequence shown here is derived from an EMBL/GenBank/DDBJ whole genome shotgun (WGS) entry which is preliminary data.</text>
</comment>
<evidence type="ECO:0000256" key="1">
    <source>
        <dbReference type="ARBA" id="ARBA00000085"/>
    </source>
</evidence>
<dbReference type="SMART" id="SM00028">
    <property type="entry name" value="TPR"/>
    <property type="match status" value="6"/>
</dbReference>
<dbReference type="Pfam" id="PF13424">
    <property type="entry name" value="TPR_12"/>
    <property type="match status" value="1"/>
</dbReference>
<dbReference type="EC" id="2.7.13.3" evidence="2"/>
<evidence type="ECO:0000256" key="11">
    <source>
        <dbReference type="SAM" id="SignalP"/>
    </source>
</evidence>
<accession>A0A5N1IUW9</accession>
<dbReference type="Gene3D" id="3.30.565.10">
    <property type="entry name" value="Histidine kinase-like ATPase, C-terminal domain"/>
    <property type="match status" value="1"/>
</dbReference>
<dbReference type="InterPro" id="IPR050482">
    <property type="entry name" value="Sensor_HK_TwoCompSys"/>
</dbReference>
<dbReference type="InterPro" id="IPR011990">
    <property type="entry name" value="TPR-like_helical_dom_sf"/>
</dbReference>
<dbReference type="PANTHER" id="PTHR24421">
    <property type="entry name" value="NITRATE/NITRITE SENSOR PROTEIN NARX-RELATED"/>
    <property type="match status" value="1"/>
</dbReference>
<dbReference type="InterPro" id="IPR011712">
    <property type="entry name" value="Sig_transdc_His_kin_sub3_dim/P"/>
</dbReference>
<keyword evidence="7" id="KW-0067">ATP-binding</keyword>
<dbReference type="PANTHER" id="PTHR24421:SF10">
    <property type="entry name" value="NITRATE_NITRITE SENSOR PROTEIN NARQ"/>
    <property type="match status" value="1"/>
</dbReference>
<keyword evidence="9" id="KW-0802">TPR repeat</keyword>
<feature type="repeat" description="TPR" evidence="9">
    <location>
        <begin position="287"/>
        <end position="320"/>
    </location>
</feature>
<evidence type="ECO:0000256" key="5">
    <source>
        <dbReference type="ARBA" id="ARBA00022741"/>
    </source>
</evidence>
<feature type="domain" description="Histidine kinase" evidence="12">
    <location>
        <begin position="561"/>
        <end position="649"/>
    </location>
</feature>
<organism evidence="13 14">
    <name type="scientific">Adhaeribacter soli</name>
    <dbReference type="NCBI Taxonomy" id="2607655"/>
    <lineage>
        <taxon>Bacteria</taxon>
        <taxon>Pseudomonadati</taxon>
        <taxon>Bacteroidota</taxon>
        <taxon>Cytophagia</taxon>
        <taxon>Cytophagales</taxon>
        <taxon>Hymenobacteraceae</taxon>
        <taxon>Adhaeribacter</taxon>
    </lineage>
</organism>
<reference evidence="13 14" key="1">
    <citation type="submission" date="2019-09" db="EMBL/GenBank/DDBJ databases">
        <title>Genome sequence of Adhaeribacter sp. M2.</title>
        <authorList>
            <person name="Srinivasan S."/>
        </authorList>
    </citation>
    <scope>NUCLEOTIDE SEQUENCE [LARGE SCALE GENOMIC DNA]</scope>
    <source>
        <strain evidence="13 14">M2</strain>
    </source>
</reference>
<dbReference type="InterPro" id="IPR036890">
    <property type="entry name" value="HATPase_C_sf"/>
</dbReference>
<gene>
    <name evidence="13" type="ORF">F0P94_09935</name>
</gene>
<dbReference type="RefSeq" id="WP_150903735.1">
    <property type="nucleotide sequence ID" value="NZ_VTWT01000005.1"/>
</dbReference>
<evidence type="ECO:0000256" key="8">
    <source>
        <dbReference type="ARBA" id="ARBA00023012"/>
    </source>
</evidence>
<dbReference type="GO" id="GO:0000155">
    <property type="term" value="F:phosphorelay sensor kinase activity"/>
    <property type="evidence" value="ECO:0007669"/>
    <property type="project" value="InterPro"/>
</dbReference>
<keyword evidence="3" id="KW-0597">Phosphoprotein</keyword>
<evidence type="ECO:0000256" key="2">
    <source>
        <dbReference type="ARBA" id="ARBA00012438"/>
    </source>
</evidence>
<dbReference type="AlphaFoldDB" id="A0A5N1IUW9"/>
<evidence type="ECO:0000256" key="9">
    <source>
        <dbReference type="PROSITE-ProRule" id="PRU00339"/>
    </source>
</evidence>
<evidence type="ECO:0000256" key="3">
    <source>
        <dbReference type="ARBA" id="ARBA00022553"/>
    </source>
</evidence>
<keyword evidence="6" id="KW-0418">Kinase</keyword>
<name>A0A5N1IUW9_9BACT</name>
<evidence type="ECO:0000256" key="7">
    <source>
        <dbReference type="ARBA" id="ARBA00022840"/>
    </source>
</evidence>
<evidence type="ECO:0000313" key="13">
    <source>
        <dbReference type="EMBL" id="KAA9333567.1"/>
    </source>
</evidence>
<evidence type="ECO:0000256" key="10">
    <source>
        <dbReference type="SAM" id="Phobius"/>
    </source>
</evidence>
<dbReference type="Proteomes" id="UP000326570">
    <property type="component" value="Unassembled WGS sequence"/>
</dbReference>
<feature type="repeat" description="TPR" evidence="9">
    <location>
        <begin position="87"/>
        <end position="120"/>
    </location>
</feature>
<dbReference type="InterPro" id="IPR019734">
    <property type="entry name" value="TPR_rpt"/>
</dbReference>
<dbReference type="PROSITE" id="PS50005">
    <property type="entry name" value="TPR"/>
    <property type="match status" value="3"/>
</dbReference>